<proteinExistence type="predicted"/>
<dbReference type="RefSeq" id="WP_304446922.1">
    <property type="nucleotide sequence ID" value="NZ_JARRAH010000001.1"/>
</dbReference>
<feature type="region of interest" description="Disordered" evidence="1">
    <location>
        <begin position="1"/>
        <end position="26"/>
    </location>
</feature>
<gene>
    <name evidence="2" type="ORF">ACFQHK_01675</name>
</gene>
<evidence type="ECO:0000256" key="1">
    <source>
        <dbReference type="SAM" id="MobiDB-lite"/>
    </source>
</evidence>
<organism evidence="2 3">
    <name type="scientific">Halomarina ordinaria</name>
    <dbReference type="NCBI Taxonomy" id="3033939"/>
    <lineage>
        <taxon>Archaea</taxon>
        <taxon>Methanobacteriati</taxon>
        <taxon>Methanobacteriota</taxon>
        <taxon>Stenosarchaea group</taxon>
        <taxon>Halobacteria</taxon>
        <taxon>Halobacteriales</taxon>
        <taxon>Natronomonadaceae</taxon>
        <taxon>Halomarina</taxon>
    </lineage>
</organism>
<accession>A0ABD5U3V8</accession>
<dbReference type="EMBL" id="JBHSXM010000001">
    <property type="protein sequence ID" value="MFC6835215.1"/>
    <property type="molecule type" value="Genomic_DNA"/>
</dbReference>
<reference evidence="2 3" key="1">
    <citation type="journal article" date="2019" name="Int. J. Syst. Evol. Microbiol.">
        <title>The Global Catalogue of Microorganisms (GCM) 10K type strain sequencing project: providing services to taxonomists for standard genome sequencing and annotation.</title>
        <authorList>
            <consortium name="The Broad Institute Genomics Platform"/>
            <consortium name="The Broad Institute Genome Sequencing Center for Infectious Disease"/>
            <person name="Wu L."/>
            <person name="Ma J."/>
        </authorList>
    </citation>
    <scope>NUCLEOTIDE SEQUENCE [LARGE SCALE GENOMIC DNA]</scope>
    <source>
        <strain evidence="2 3">PSRA2</strain>
    </source>
</reference>
<dbReference type="Proteomes" id="UP001596406">
    <property type="component" value="Unassembled WGS sequence"/>
</dbReference>
<comment type="caution">
    <text evidence="2">The sequence shown here is derived from an EMBL/GenBank/DDBJ whole genome shotgun (WGS) entry which is preliminary data.</text>
</comment>
<evidence type="ECO:0000313" key="3">
    <source>
        <dbReference type="Proteomes" id="UP001596406"/>
    </source>
</evidence>
<evidence type="ECO:0008006" key="4">
    <source>
        <dbReference type="Google" id="ProtNLM"/>
    </source>
</evidence>
<dbReference type="AlphaFoldDB" id="A0ABD5U3V8"/>
<protein>
    <recommendedName>
        <fullName evidence="4">CopG family transcriptional regulator</fullName>
    </recommendedName>
</protein>
<name>A0ABD5U3V8_9EURY</name>
<evidence type="ECO:0000313" key="2">
    <source>
        <dbReference type="EMBL" id="MFC6835215.1"/>
    </source>
</evidence>
<sequence>MSHSRDVIDEQTGEGVGPESDGRTVTLPTDLYDRVDRRVPGTEFETVDAYVRYVMEEVLLHVEREGDLAPRVDEAEVRSRLRSLGYLDE</sequence>
<keyword evidence="3" id="KW-1185">Reference proteome</keyword>